<feature type="compositionally biased region" description="Basic and acidic residues" evidence="1">
    <location>
        <begin position="26"/>
        <end position="43"/>
    </location>
</feature>
<proteinExistence type="predicted"/>
<protein>
    <submittedName>
        <fullName evidence="2">Uncharacterized protein</fullName>
    </submittedName>
</protein>
<evidence type="ECO:0000313" key="3">
    <source>
        <dbReference type="Proteomes" id="UP000271337"/>
    </source>
</evidence>
<sequence>MQIYSTGRSRGTGRKGSPWRTTAPTERARAGKGRKNEAQDGGRQKPSLMEQLFPEETRRYEEARRHAAREIPRLPLDTPPSAPEREEMTLSAHGLDGLPRAARRLQEKFRQDDAVSPEITVLVMRNASPNLVEEDFRRLIPQGRHMEGWTLEQGDILKVIAGRNLATLAHAGYYYLLFSSRLSAFIYQGHVTRIFRLVSAHTPTSLASPIPPPPGYMVDGMDANAAIESFALIPASQNLELRQLNSPLSPMMESLVKHRGYSSIVKREGRSPYEARLVLDGPQLSANTVRHVLHTSGKDMAVAWSGGQEIAPKISKWVPRANVNPADRDSPQATTLAAANARTEEEQMQRDYDRLQSSDFAASKQSSGSEMARRTPRLVYILGFKTEASLRSFIAFWHRREMTWRGADSGKDVEGDLPPVANVEML</sequence>
<feature type="region of interest" description="Disordered" evidence="1">
    <location>
        <begin position="341"/>
        <end position="368"/>
    </location>
</feature>
<name>A0A3M6ZU21_HORWE</name>
<dbReference type="AlphaFoldDB" id="A0A3M6ZU21"/>
<reference evidence="2 3" key="1">
    <citation type="journal article" date="2018" name="BMC Genomics">
        <title>Genomic evidence for intraspecific hybridization in a clonal and extremely halotolerant yeast.</title>
        <authorList>
            <person name="Gostincar C."/>
            <person name="Stajich J.E."/>
            <person name="Zupancic J."/>
            <person name="Zalar P."/>
            <person name="Gunde-Cimerman N."/>
        </authorList>
    </citation>
    <scope>NUCLEOTIDE SEQUENCE [LARGE SCALE GENOMIC DNA]</scope>
    <source>
        <strain evidence="2 3">EXF-6669</strain>
    </source>
</reference>
<dbReference type="OrthoDB" id="5332316at2759"/>
<organism evidence="2 3">
    <name type="scientific">Hortaea werneckii</name>
    <name type="common">Black yeast</name>
    <name type="synonym">Cladosporium werneckii</name>
    <dbReference type="NCBI Taxonomy" id="91943"/>
    <lineage>
        <taxon>Eukaryota</taxon>
        <taxon>Fungi</taxon>
        <taxon>Dikarya</taxon>
        <taxon>Ascomycota</taxon>
        <taxon>Pezizomycotina</taxon>
        <taxon>Dothideomycetes</taxon>
        <taxon>Dothideomycetidae</taxon>
        <taxon>Mycosphaerellales</taxon>
        <taxon>Teratosphaeriaceae</taxon>
        <taxon>Hortaea</taxon>
    </lineage>
</organism>
<gene>
    <name evidence="2" type="ORF">D0867_05163</name>
</gene>
<dbReference type="Proteomes" id="UP000271337">
    <property type="component" value="Unassembled WGS sequence"/>
</dbReference>
<dbReference type="EMBL" id="QWIL01000451">
    <property type="protein sequence ID" value="RMY18692.1"/>
    <property type="molecule type" value="Genomic_DNA"/>
</dbReference>
<feature type="region of interest" description="Disordered" evidence="1">
    <location>
        <begin position="1"/>
        <end position="65"/>
    </location>
</feature>
<comment type="caution">
    <text evidence="2">The sequence shown here is derived from an EMBL/GenBank/DDBJ whole genome shotgun (WGS) entry which is preliminary data.</text>
</comment>
<dbReference type="VEuPathDB" id="FungiDB:BTJ68_03229"/>
<accession>A0A3M6ZU21</accession>
<feature type="compositionally biased region" description="Polar residues" evidence="1">
    <location>
        <begin position="357"/>
        <end position="368"/>
    </location>
</feature>
<evidence type="ECO:0000313" key="2">
    <source>
        <dbReference type="EMBL" id="RMY18692.1"/>
    </source>
</evidence>
<evidence type="ECO:0000256" key="1">
    <source>
        <dbReference type="SAM" id="MobiDB-lite"/>
    </source>
</evidence>
<feature type="compositionally biased region" description="Basic and acidic residues" evidence="1">
    <location>
        <begin position="55"/>
        <end position="65"/>
    </location>
</feature>
<feature type="compositionally biased region" description="Basic and acidic residues" evidence="1">
    <location>
        <begin position="342"/>
        <end position="356"/>
    </location>
</feature>